<evidence type="ECO:0000313" key="1">
    <source>
        <dbReference type="EMBL" id="KCW81268.1"/>
    </source>
</evidence>
<reference evidence="1" key="1">
    <citation type="submission" date="2013-07" db="EMBL/GenBank/DDBJ databases">
        <title>The genome of Eucalyptus grandis.</title>
        <authorList>
            <person name="Schmutz J."/>
            <person name="Hayes R."/>
            <person name="Myburg A."/>
            <person name="Tuskan G."/>
            <person name="Grattapaglia D."/>
            <person name="Rokhsar D.S."/>
        </authorList>
    </citation>
    <scope>NUCLEOTIDE SEQUENCE</scope>
    <source>
        <tissue evidence="1">Leaf extractions</tissue>
    </source>
</reference>
<sequence>MKLFLIFLDRDHDKVLVLFEDVMLHCLESFARTTRPSRGSAITPSIATTYVICHAHVAKPYSLTHISPPHPLNCMVPFILVIFPPSFFTLEKEFAGLERGALKPTEIE</sequence>
<dbReference type="EMBL" id="KK198755">
    <property type="protein sequence ID" value="KCW81268.1"/>
    <property type="molecule type" value="Genomic_DNA"/>
</dbReference>
<proteinExistence type="predicted"/>
<dbReference type="AlphaFoldDB" id="A0A059CS09"/>
<gene>
    <name evidence="1" type="ORF">EUGRSUZ_C02639</name>
</gene>
<protein>
    <submittedName>
        <fullName evidence="1">Uncharacterized protein</fullName>
    </submittedName>
</protein>
<dbReference type="Gramene" id="KCW81268">
    <property type="protein sequence ID" value="KCW81268"/>
    <property type="gene ID" value="EUGRSUZ_C02639"/>
</dbReference>
<dbReference type="InParanoid" id="A0A059CS09"/>
<name>A0A059CS09_EUCGR</name>
<accession>A0A059CS09</accession>
<organism evidence="1">
    <name type="scientific">Eucalyptus grandis</name>
    <name type="common">Flooded gum</name>
    <dbReference type="NCBI Taxonomy" id="71139"/>
    <lineage>
        <taxon>Eukaryota</taxon>
        <taxon>Viridiplantae</taxon>
        <taxon>Streptophyta</taxon>
        <taxon>Embryophyta</taxon>
        <taxon>Tracheophyta</taxon>
        <taxon>Spermatophyta</taxon>
        <taxon>Magnoliopsida</taxon>
        <taxon>eudicotyledons</taxon>
        <taxon>Gunneridae</taxon>
        <taxon>Pentapetalae</taxon>
        <taxon>rosids</taxon>
        <taxon>malvids</taxon>
        <taxon>Myrtales</taxon>
        <taxon>Myrtaceae</taxon>
        <taxon>Myrtoideae</taxon>
        <taxon>Eucalypteae</taxon>
        <taxon>Eucalyptus</taxon>
    </lineage>
</organism>